<reference evidence="2 3" key="1">
    <citation type="submission" date="2020-10" db="EMBL/GenBank/DDBJ databases">
        <title>Draft genome of Ramlibacter aquaticus LMG 30558.</title>
        <authorList>
            <person name="Props R."/>
        </authorList>
    </citation>
    <scope>NUCLEOTIDE SEQUENCE [LARGE SCALE GENOMIC DNA]</scope>
    <source>
        <strain evidence="2 3">LMG 30558</strain>
    </source>
</reference>
<evidence type="ECO:0000256" key="1">
    <source>
        <dbReference type="SAM" id="Phobius"/>
    </source>
</evidence>
<feature type="transmembrane region" description="Helical" evidence="1">
    <location>
        <begin position="208"/>
        <end position="228"/>
    </location>
</feature>
<feature type="transmembrane region" description="Helical" evidence="1">
    <location>
        <begin position="176"/>
        <end position="196"/>
    </location>
</feature>
<organism evidence="2 3">
    <name type="scientific">Ramlibacter aquaticus</name>
    <dbReference type="NCBI Taxonomy" id="2780094"/>
    <lineage>
        <taxon>Bacteria</taxon>
        <taxon>Pseudomonadati</taxon>
        <taxon>Pseudomonadota</taxon>
        <taxon>Betaproteobacteria</taxon>
        <taxon>Burkholderiales</taxon>
        <taxon>Comamonadaceae</taxon>
        <taxon>Ramlibacter</taxon>
    </lineage>
</organism>
<feature type="transmembrane region" description="Helical" evidence="1">
    <location>
        <begin position="12"/>
        <end position="33"/>
    </location>
</feature>
<proteinExistence type="predicted"/>
<protein>
    <submittedName>
        <fullName evidence="2">Uncharacterized protein</fullName>
    </submittedName>
</protein>
<evidence type="ECO:0000313" key="2">
    <source>
        <dbReference type="EMBL" id="MBE7941638.1"/>
    </source>
</evidence>
<comment type="caution">
    <text evidence="2">The sequence shown here is derived from an EMBL/GenBank/DDBJ whole genome shotgun (WGS) entry which is preliminary data.</text>
</comment>
<feature type="transmembrane region" description="Helical" evidence="1">
    <location>
        <begin position="54"/>
        <end position="75"/>
    </location>
</feature>
<sequence>MSLLALKGSPALVWIAALAGMVLCLAAAGQSVTGRWMGVLIDERNVMSLSRFQLLAWMALVLSSLLAVAWVRLFAGLPDALAIDVDFGLWVLLGVSTLSLVGSGALLKARAGAPADTARLEPPQQLLALQGTPVDEVSHLGSLYANRTAAAATWSDLITGEQVVNAAHVDVARLQLLVFTLLVLLAYAAEFIPFFFSTPAHQLGTKFPGLSVSLVALIAISHAGYLAAKVSR</sequence>
<name>A0ABR9SGZ9_9BURK</name>
<accession>A0ABR9SGZ9</accession>
<keyword evidence="1" id="KW-1133">Transmembrane helix</keyword>
<gene>
    <name evidence="2" type="ORF">IM725_13745</name>
</gene>
<feature type="transmembrane region" description="Helical" evidence="1">
    <location>
        <begin position="87"/>
        <end position="107"/>
    </location>
</feature>
<dbReference type="Proteomes" id="UP000715965">
    <property type="component" value="Unassembled WGS sequence"/>
</dbReference>
<keyword evidence="1" id="KW-0472">Membrane</keyword>
<keyword evidence="3" id="KW-1185">Reference proteome</keyword>
<dbReference type="EMBL" id="JADDOJ010000057">
    <property type="protein sequence ID" value="MBE7941638.1"/>
    <property type="molecule type" value="Genomic_DNA"/>
</dbReference>
<evidence type="ECO:0000313" key="3">
    <source>
        <dbReference type="Proteomes" id="UP000715965"/>
    </source>
</evidence>
<keyword evidence="1" id="KW-0812">Transmembrane</keyword>